<name>A0A395XN63_9FIRM</name>
<organism evidence="3 5">
    <name type="scientific">Dorea formicigenerans</name>
    <dbReference type="NCBI Taxonomy" id="39486"/>
    <lineage>
        <taxon>Bacteria</taxon>
        <taxon>Bacillati</taxon>
        <taxon>Bacillota</taxon>
        <taxon>Clostridia</taxon>
        <taxon>Lachnospirales</taxon>
        <taxon>Lachnospiraceae</taxon>
        <taxon>Dorea</taxon>
    </lineage>
</organism>
<feature type="domain" description="SIS" evidence="2">
    <location>
        <begin position="26"/>
        <end position="166"/>
    </location>
</feature>
<evidence type="ECO:0000313" key="3">
    <source>
        <dbReference type="EMBL" id="RGW54694.1"/>
    </source>
</evidence>
<accession>A0A395XN63</accession>
<evidence type="ECO:0000313" key="6">
    <source>
        <dbReference type="Proteomes" id="UP000284962"/>
    </source>
</evidence>
<dbReference type="InterPro" id="IPR035466">
    <property type="entry name" value="GlmS/AgaS_SIS"/>
</dbReference>
<dbReference type="GO" id="GO:0097367">
    <property type="term" value="F:carbohydrate derivative binding"/>
    <property type="evidence" value="ECO:0007669"/>
    <property type="project" value="InterPro"/>
</dbReference>
<dbReference type="GO" id="GO:0004360">
    <property type="term" value="F:glutamine-fructose-6-phosphate transaminase (isomerizing) activity"/>
    <property type="evidence" value="ECO:0007669"/>
    <property type="project" value="TreeGrafter"/>
</dbReference>
<dbReference type="GO" id="GO:0006002">
    <property type="term" value="P:fructose 6-phosphate metabolic process"/>
    <property type="evidence" value="ECO:0007669"/>
    <property type="project" value="TreeGrafter"/>
</dbReference>
<comment type="caution">
    <text evidence="3">The sequence shown here is derived from an EMBL/GenBank/DDBJ whole genome shotgun (WGS) entry which is preliminary data.</text>
</comment>
<dbReference type="Gene3D" id="3.40.50.10490">
    <property type="entry name" value="Glucose-6-phosphate isomerase like protein, domain 1"/>
    <property type="match status" value="2"/>
</dbReference>
<dbReference type="Pfam" id="PF01380">
    <property type="entry name" value="SIS"/>
    <property type="match status" value="1"/>
</dbReference>
<dbReference type="InterPro" id="IPR046348">
    <property type="entry name" value="SIS_dom_sf"/>
</dbReference>
<dbReference type="EMBL" id="QSAJ01000007">
    <property type="protein sequence ID" value="RGW54694.1"/>
    <property type="molecule type" value="Genomic_DNA"/>
</dbReference>
<evidence type="ECO:0000313" key="5">
    <source>
        <dbReference type="Proteomes" id="UP000266376"/>
    </source>
</evidence>
<dbReference type="GO" id="GO:0006047">
    <property type="term" value="P:UDP-N-acetylglucosamine metabolic process"/>
    <property type="evidence" value="ECO:0007669"/>
    <property type="project" value="TreeGrafter"/>
</dbReference>
<dbReference type="PROSITE" id="PS51464">
    <property type="entry name" value="SIS"/>
    <property type="match status" value="1"/>
</dbReference>
<dbReference type="CDD" id="cd05008">
    <property type="entry name" value="SIS_GlmS_GlmD_1"/>
    <property type="match status" value="1"/>
</dbReference>
<gene>
    <name evidence="4" type="ORF">DW957_13910</name>
    <name evidence="3" type="ORF">DWV67_04610</name>
</gene>
<evidence type="ECO:0000256" key="1">
    <source>
        <dbReference type="ARBA" id="ARBA00022737"/>
    </source>
</evidence>
<reference evidence="5 6" key="1">
    <citation type="submission" date="2018-08" db="EMBL/GenBank/DDBJ databases">
        <title>A genome reference for cultivated species of the human gut microbiota.</title>
        <authorList>
            <person name="Zou Y."/>
            <person name="Xue W."/>
            <person name="Luo G."/>
        </authorList>
    </citation>
    <scope>NUCLEOTIDE SEQUENCE [LARGE SCALE GENOMIC DNA]</scope>
    <source>
        <strain evidence="3 5">AF12-11</strain>
        <strain evidence="4 6">AM46-16</strain>
    </source>
</reference>
<dbReference type="Proteomes" id="UP000284962">
    <property type="component" value="Unassembled WGS sequence"/>
</dbReference>
<dbReference type="AlphaFoldDB" id="A0A395XN63"/>
<proteinExistence type="predicted"/>
<protein>
    <submittedName>
        <fullName evidence="3">SIS domain-containing protein</fullName>
    </submittedName>
</protein>
<sequence>MEDYIRETSRVLKDNLKKTENILSGLIDELAKEQFEKIMIVASGSSYNAAICAEDFMQSYFGKKIEIKTPFSFFHYEVIDSSYAYLFVSQSGSSTNIIDALKKCKTAGRKTIAIVGNKKCTMGKIADRVFEYGVGEEKVGYVTKGMSTLTLFFMMFAMECSKKRVFGKALLKDIDKLCEEDKRELDIAVENYYKVYEYAQQFCDDNKKSLLSMKHVFFLSCGANRGTIREAALKVAEMVHVQTNEYEVEEFLHGPDLQLTPEYTLFFVDAGGETSKRIKEIFEASKEVTDHTYCLSEGNMSLEHTKEKISPIYFTAFFQYLAYYVAKELNIMTEHPLFSQFEDKVFCKTEDYVEDMPF</sequence>
<dbReference type="Proteomes" id="UP000266376">
    <property type="component" value="Unassembled WGS sequence"/>
</dbReference>
<dbReference type="PANTHER" id="PTHR10937:SF17">
    <property type="entry name" value="GLUCOSAMINE-FRUCTOSE-6-PHOSPHATE AMINOTRANSFERASE"/>
    <property type="match status" value="1"/>
</dbReference>
<dbReference type="InterPro" id="IPR001347">
    <property type="entry name" value="SIS_dom"/>
</dbReference>
<dbReference type="SUPFAM" id="SSF53697">
    <property type="entry name" value="SIS domain"/>
    <property type="match status" value="1"/>
</dbReference>
<keyword evidence="1" id="KW-0677">Repeat</keyword>
<dbReference type="EMBL" id="QSEW01000021">
    <property type="protein sequence ID" value="RGZ97773.1"/>
    <property type="molecule type" value="Genomic_DNA"/>
</dbReference>
<evidence type="ECO:0000313" key="4">
    <source>
        <dbReference type="EMBL" id="RGZ97773.1"/>
    </source>
</evidence>
<dbReference type="GO" id="GO:0006487">
    <property type="term" value="P:protein N-linked glycosylation"/>
    <property type="evidence" value="ECO:0007669"/>
    <property type="project" value="TreeGrafter"/>
</dbReference>
<evidence type="ECO:0000259" key="2">
    <source>
        <dbReference type="PROSITE" id="PS51464"/>
    </source>
</evidence>
<dbReference type="PANTHER" id="PTHR10937">
    <property type="entry name" value="GLUCOSAMINE--FRUCTOSE-6-PHOSPHATE AMINOTRANSFERASE, ISOMERIZING"/>
    <property type="match status" value="1"/>
</dbReference>